<keyword evidence="2" id="KW-1133">Transmembrane helix</keyword>
<keyword evidence="2" id="KW-0812">Transmembrane</keyword>
<reference evidence="3" key="1">
    <citation type="journal article" date="2012" name="Nature">
        <title>The oyster genome reveals stress adaptation and complexity of shell formation.</title>
        <authorList>
            <person name="Zhang G."/>
            <person name="Fang X."/>
            <person name="Guo X."/>
            <person name="Li L."/>
            <person name="Luo R."/>
            <person name="Xu F."/>
            <person name="Yang P."/>
            <person name="Zhang L."/>
            <person name="Wang X."/>
            <person name="Qi H."/>
            <person name="Xiong Z."/>
            <person name="Que H."/>
            <person name="Xie Y."/>
            <person name="Holland P.W."/>
            <person name="Paps J."/>
            <person name="Zhu Y."/>
            <person name="Wu F."/>
            <person name="Chen Y."/>
            <person name="Wang J."/>
            <person name="Peng C."/>
            <person name="Meng J."/>
            <person name="Yang L."/>
            <person name="Liu J."/>
            <person name="Wen B."/>
            <person name="Zhang N."/>
            <person name="Huang Z."/>
            <person name="Zhu Q."/>
            <person name="Feng Y."/>
            <person name="Mount A."/>
            <person name="Hedgecock D."/>
            <person name="Xu Z."/>
            <person name="Liu Y."/>
            <person name="Domazet-Loso T."/>
            <person name="Du Y."/>
            <person name="Sun X."/>
            <person name="Zhang S."/>
            <person name="Liu B."/>
            <person name="Cheng P."/>
            <person name="Jiang X."/>
            <person name="Li J."/>
            <person name="Fan D."/>
            <person name="Wang W."/>
            <person name="Fu W."/>
            <person name="Wang T."/>
            <person name="Wang B."/>
            <person name="Zhang J."/>
            <person name="Peng Z."/>
            <person name="Li Y."/>
            <person name="Li N."/>
            <person name="Wang J."/>
            <person name="Chen M."/>
            <person name="He Y."/>
            <person name="Tan F."/>
            <person name="Song X."/>
            <person name="Zheng Q."/>
            <person name="Huang R."/>
            <person name="Yang H."/>
            <person name="Du X."/>
            <person name="Chen L."/>
            <person name="Yang M."/>
            <person name="Gaffney P.M."/>
            <person name="Wang S."/>
            <person name="Luo L."/>
            <person name="She Z."/>
            <person name="Ming Y."/>
            <person name="Huang W."/>
            <person name="Zhang S."/>
            <person name="Huang B."/>
            <person name="Zhang Y."/>
            <person name="Qu T."/>
            <person name="Ni P."/>
            <person name="Miao G."/>
            <person name="Wang J."/>
            <person name="Wang Q."/>
            <person name="Steinberg C.E."/>
            <person name="Wang H."/>
            <person name="Li N."/>
            <person name="Qian L."/>
            <person name="Zhang G."/>
            <person name="Li Y."/>
            <person name="Yang H."/>
            <person name="Liu X."/>
            <person name="Wang J."/>
            <person name="Yin Y."/>
            <person name="Wang J."/>
        </authorList>
    </citation>
    <scope>NUCLEOTIDE SEQUENCE [LARGE SCALE GENOMIC DNA]</scope>
    <source>
        <strain evidence="3">05x7-T-G4-1.051#20</strain>
    </source>
</reference>
<keyword evidence="2" id="KW-0472">Membrane</keyword>
<feature type="region of interest" description="Disordered" evidence="1">
    <location>
        <begin position="48"/>
        <end position="68"/>
    </location>
</feature>
<accession>K1QND8</accession>
<evidence type="ECO:0000256" key="2">
    <source>
        <dbReference type="SAM" id="Phobius"/>
    </source>
</evidence>
<dbReference type="HOGENOM" id="CLU_2123438_0_0_1"/>
<name>K1QND8_MAGGI</name>
<feature type="transmembrane region" description="Helical" evidence="2">
    <location>
        <begin position="18"/>
        <end position="43"/>
    </location>
</feature>
<dbReference type="AlphaFoldDB" id="K1QND8"/>
<proteinExistence type="predicted"/>
<organism evidence="3">
    <name type="scientific">Magallana gigas</name>
    <name type="common">Pacific oyster</name>
    <name type="synonym">Crassostrea gigas</name>
    <dbReference type="NCBI Taxonomy" id="29159"/>
    <lineage>
        <taxon>Eukaryota</taxon>
        <taxon>Metazoa</taxon>
        <taxon>Spiralia</taxon>
        <taxon>Lophotrochozoa</taxon>
        <taxon>Mollusca</taxon>
        <taxon>Bivalvia</taxon>
        <taxon>Autobranchia</taxon>
        <taxon>Pteriomorphia</taxon>
        <taxon>Ostreida</taxon>
        <taxon>Ostreoidea</taxon>
        <taxon>Ostreidae</taxon>
        <taxon>Magallana</taxon>
    </lineage>
</organism>
<evidence type="ECO:0000256" key="1">
    <source>
        <dbReference type="SAM" id="MobiDB-lite"/>
    </source>
</evidence>
<sequence>MPGGGQTPMCKESATGGVIPGICAGVGALVLAALITLIVYAVYRSRRKTPVPTEEPDDAPLKESKYTSGRPLPVNSTVYEVYYPICSQNGVLNKDLPSVRCTEDLRWNASIQGL</sequence>
<dbReference type="InParanoid" id="K1QND8"/>
<gene>
    <name evidence="3" type="ORF">CGI_10022569</name>
</gene>
<protein>
    <submittedName>
        <fullName evidence="3">Uncharacterized protein</fullName>
    </submittedName>
</protein>
<evidence type="ECO:0000313" key="3">
    <source>
        <dbReference type="EMBL" id="EKC35438.1"/>
    </source>
</evidence>
<dbReference type="EMBL" id="JH817161">
    <property type="protein sequence ID" value="EKC35438.1"/>
    <property type="molecule type" value="Genomic_DNA"/>
</dbReference>